<sequence length="126" mass="14074">MPEGPSPVSPVLDRKDPEQALDLILTSLDDSKAEEILPIDLRGKSSLADYMIIASGRSHRHVGAVADRLLRDLKDNGLGNAHVEGMPNCDWVLIDTGDHIVHIFRPEVREFYNIEKMWTAESEDEA</sequence>
<dbReference type="RefSeq" id="WP_101534850.1">
    <property type="nucleotide sequence ID" value="NZ_JBFHIU010000030.1"/>
</dbReference>
<name>A0A2N5XPL1_9HYPH</name>
<accession>A0A2N5XPL1</accession>
<keyword evidence="2" id="KW-0810">Translation regulation</keyword>
<dbReference type="EMBL" id="PKUQ01000031">
    <property type="protein sequence ID" value="PLW76415.1"/>
    <property type="molecule type" value="Genomic_DNA"/>
</dbReference>
<comment type="caution">
    <text evidence="3">The sequence shown here is derived from an EMBL/GenBank/DDBJ whole genome shotgun (WGS) entry which is preliminary data.</text>
</comment>
<dbReference type="GO" id="GO:0005737">
    <property type="term" value="C:cytoplasm"/>
    <property type="evidence" value="ECO:0007669"/>
    <property type="project" value="UniProtKB-SubCell"/>
</dbReference>
<dbReference type="GO" id="GO:0043023">
    <property type="term" value="F:ribosomal large subunit binding"/>
    <property type="evidence" value="ECO:0007669"/>
    <property type="project" value="TreeGrafter"/>
</dbReference>
<dbReference type="OrthoDB" id="9793681at2"/>
<dbReference type="PANTHER" id="PTHR21043">
    <property type="entry name" value="IOJAP SUPERFAMILY ORTHOLOG"/>
    <property type="match status" value="1"/>
</dbReference>
<gene>
    <name evidence="2 3" type="primary">rsfS</name>
    <name evidence="3" type="ORF">C0081_16180</name>
</gene>
<dbReference type="AlphaFoldDB" id="A0A2N5XPL1"/>
<keyword evidence="2" id="KW-0678">Repressor</keyword>
<dbReference type="InterPro" id="IPR043519">
    <property type="entry name" value="NT_sf"/>
</dbReference>
<dbReference type="Gene3D" id="3.30.460.10">
    <property type="entry name" value="Beta Polymerase, domain 2"/>
    <property type="match status" value="1"/>
</dbReference>
<dbReference type="GO" id="GO:0017148">
    <property type="term" value="P:negative regulation of translation"/>
    <property type="evidence" value="ECO:0007669"/>
    <property type="project" value="UniProtKB-UniRule"/>
</dbReference>
<keyword evidence="2" id="KW-0963">Cytoplasm</keyword>
<dbReference type="NCBIfam" id="TIGR00090">
    <property type="entry name" value="rsfS_iojap_ybeB"/>
    <property type="match status" value="1"/>
</dbReference>
<comment type="function">
    <text evidence="2">Functions as a ribosomal silencing factor. Interacts with ribosomal protein uL14 (rplN), blocking formation of intersubunit bridge B8. Prevents association of the 30S and 50S ribosomal subunits and the formation of functional ribosomes, thus repressing translation.</text>
</comment>
<dbReference type="SUPFAM" id="SSF81301">
    <property type="entry name" value="Nucleotidyltransferase"/>
    <property type="match status" value="1"/>
</dbReference>
<comment type="similarity">
    <text evidence="1 2">Belongs to the Iojap/RsfS family.</text>
</comment>
<evidence type="ECO:0000313" key="3">
    <source>
        <dbReference type="EMBL" id="PLW76415.1"/>
    </source>
</evidence>
<comment type="subunit">
    <text evidence="2">Interacts with ribosomal protein uL14 (rplN).</text>
</comment>
<reference evidence="3 4" key="1">
    <citation type="submission" date="2018-01" db="EMBL/GenBank/DDBJ databases">
        <title>The draft genome sequence of Cohaesibacter sp. H1304.</title>
        <authorList>
            <person name="Wang N.-N."/>
            <person name="Du Z.-J."/>
        </authorList>
    </citation>
    <scope>NUCLEOTIDE SEQUENCE [LARGE SCALE GENOMIC DNA]</scope>
    <source>
        <strain evidence="3 4">H1304</strain>
    </source>
</reference>
<protein>
    <recommendedName>
        <fullName evidence="2">Ribosomal silencing factor RsfS</fullName>
    </recommendedName>
</protein>
<dbReference type="Proteomes" id="UP000234881">
    <property type="component" value="Unassembled WGS sequence"/>
</dbReference>
<dbReference type="PANTHER" id="PTHR21043:SF0">
    <property type="entry name" value="MITOCHONDRIAL ASSEMBLY OF RIBOSOMAL LARGE SUBUNIT PROTEIN 1"/>
    <property type="match status" value="1"/>
</dbReference>
<evidence type="ECO:0000313" key="4">
    <source>
        <dbReference type="Proteomes" id="UP000234881"/>
    </source>
</evidence>
<evidence type="ECO:0000256" key="1">
    <source>
        <dbReference type="ARBA" id="ARBA00010574"/>
    </source>
</evidence>
<dbReference type="Pfam" id="PF02410">
    <property type="entry name" value="RsfS"/>
    <property type="match status" value="1"/>
</dbReference>
<dbReference type="InterPro" id="IPR004394">
    <property type="entry name" value="Iojap/RsfS/C7orf30"/>
</dbReference>
<organism evidence="3 4">
    <name type="scientific">Cohaesibacter celericrescens</name>
    <dbReference type="NCBI Taxonomy" id="2067669"/>
    <lineage>
        <taxon>Bacteria</taxon>
        <taxon>Pseudomonadati</taxon>
        <taxon>Pseudomonadota</taxon>
        <taxon>Alphaproteobacteria</taxon>
        <taxon>Hyphomicrobiales</taxon>
        <taxon>Cohaesibacteraceae</taxon>
    </lineage>
</organism>
<dbReference type="HAMAP" id="MF_01477">
    <property type="entry name" value="Iojap_RsfS"/>
    <property type="match status" value="1"/>
</dbReference>
<comment type="subcellular location">
    <subcellularLocation>
        <location evidence="2">Cytoplasm</location>
    </subcellularLocation>
</comment>
<dbReference type="GO" id="GO:0042256">
    <property type="term" value="P:cytosolic ribosome assembly"/>
    <property type="evidence" value="ECO:0007669"/>
    <property type="project" value="UniProtKB-UniRule"/>
</dbReference>
<keyword evidence="4" id="KW-1185">Reference proteome</keyword>
<evidence type="ECO:0000256" key="2">
    <source>
        <dbReference type="HAMAP-Rule" id="MF_01477"/>
    </source>
</evidence>
<proteinExistence type="inferred from homology"/>
<dbReference type="GO" id="GO:0090071">
    <property type="term" value="P:negative regulation of ribosome biogenesis"/>
    <property type="evidence" value="ECO:0007669"/>
    <property type="project" value="UniProtKB-UniRule"/>
</dbReference>